<evidence type="ECO:0008006" key="4">
    <source>
        <dbReference type="Google" id="ProtNLM"/>
    </source>
</evidence>
<organism evidence="2 3">
    <name type="scientific">Paenibacillus hemerocallicola</name>
    <dbReference type="NCBI Taxonomy" id="1172614"/>
    <lineage>
        <taxon>Bacteria</taxon>
        <taxon>Bacillati</taxon>
        <taxon>Bacillota</taxon>
        <taxon>Bacilli</taxon>
        <taxon>Bacillales</taxon>
        <taxon>Paenibacillaceae</taxon>
        <taxon>Paenibacillus</taxon>
    </lineage>
</organism>
<reference evidence="2 3" key="1">
    <citation type="submission" date="2019-05" db="EMBL/GenBank/DDBJ databases">
        <title>We sequenced the genome of Paenibacillus hemerocallicola KCTC 33185 for further insight into its adaptation and study the phylogeny of Paenibacillus.</title>
        <authorList>
            <person name="Narsing Rao M.P."/>
        </authorList>
    </citation>
    <scope>NUCLEOTIDE SEQUENCE [LARGE SCALE GENOMIC DNA]</scope>
    <source>
        <strain evidence="2 3">KCTC 33185</strain>
    </source>
</reference>
<comment type="caution">
    <text evidence="2">The sequence shown here is derived from an EMBL/GenBank/DDBJ whole genome shotgun (WGS) entry which is preliminary data.</text>
</comment>
<proteinExistence type="predicted"/>
<protein>
    <recommendedName>
        <fullName evidence="4">PilN domain-containing protein</fullName>
    </recommendedName>
</protein>
<evidence type="ECO:0000313" key="2">
    <source>
        <dbReference type="EMBL" id="TNJ64503.1"/>
    </source>
</evidence>
<dbReference type="EMBL" id="VDCQ01000028">
    <property type="protein sequence ID" value="TNJ64503.1"/>
    <property type="molecule type" value="Genomic_DNA"/>
</dbReference>
<dbReference type="OrthoDB" id="2661012at2"/>
<evidence type="ECO:0000313" key="3">
    <source>
        <dbReference type="Proteomes" id="UP000307943"/>
    </source>
</evidence>
<accession>A0A5C4T604</accession>
<keyword evidence="1" id="KW-0812">Transmembrane</keyword>
<keyword evidence="3" id="KW-1185">Reference proteome</keyword>
<sequence>MNDLNLLPKIPRTVKYFIPLLLLILLLFVSACVVLWSWSDRVQRIRSERAAEYKLEAAKLQTLENSTRIKTEDQNLNKLIGEFAKLNAERRDWTPVLVAIASELPVGARLKTAAAESDALKLTVQFLTLEEAGQYELRLANNPLFQKAALTVIEAKAVVAGADAGIYEEQLEVKLAPIQK</sequence>
<dbReference type="AlphaFoldDB" id="A0A5C4T604"/>
<gene>
    <name evidence="2" type="ORF">FE784_19685</name>
</gene>
<dbReference type="RefSeq" id="WP_139603940.1">
    <property type="nucleotide sequence ID" value="NZ_VDCQ01000028.1"/>
</dbReference>
<keyword evidence="1" id="KW-0472">Membrane</keyword>
<feature type="transmembrane region" description="Helical" evidence="1">
    <location>
        <begin position="16"/>
        <end position="38"/>
    </location>
</feature>
<name>A0A5C4T604_9BACL</name>
<evidence type="ECO:0000256" key="1">
    <source>
        <dbReference type="SAM" id="Phobius"/>
    </source>
</evidence>
<dbReference type="Proteomes" id="UP000307943">
    <property type="component" value="Unassembled WGS sequence"/>
</dbReference>
<keyword evidence="1" id="KW-1133">Transmembrane helix</keyword>